<dbReference type="InterPro" id="IPR036867">
    <property type="entry name" value="R3H_dom_sf"/>
</dbReference>
<dbReference type="EMBL" id="LWCA01000212">
    <property type="protein sequence ID" value="OAF69905.1"/>
    <property type="molecule type" value="Genomic_DNA"/>
</dbReference>
<sequence>MNSIDYKKYFFEEKCQNLTFLMKIESDFNFFMNDNDHNKLDYNESLSCSRHIRMLICKLAECWGLKCQNNVECASVTILKCDYCKVLNFCIKDLIEETQKIQVKETNQSKILEIDTIPFDENTNNQNEAKIENSQKNLKEHEVINDKTRFLEEKNKDTKSEANSMDRNEINKGIVIGETSKDEIPNNSIMINPNTLKPFINDDGTIKEYNNRENESTLLHTDESTLNGDTNFCSSEDLQNYYKMQQMPPSLNFYPELLYNSYLDTLLYLIYNALIIAPYVSPLNQYVNDHVVLPPNNIVNENFPVVFKSITTETKKSPDNIIFKNDKQMARNKIIFIKIIAKIKNVE</sequence>
<dbReference type="SUPFAM" id="SSF82708">
    <property type="entry name" value="R3H domain"/>
    <property type="match status" value="1"/>
</dbReference>
<evidence type="ECO:0000313" key="2">
    <source>
        <dbReference type="Proteomes" id="UP000078046"/>
    </source>
</evidence>
<dbReference type="Gene3D" id="3.30.1370.50">
    <property type="entry name" value="R3H-like domain"/>
    <property type="match status" value="1"/>
</dbReference>
<dbReference type="AlphaFoldDB" id="A0A177B6M7"/>
<reference evidence="1 2" key="1">
    <citation type="submission" date="2016-04" db="EMBL/GenBank/DDBJ databases">
        <title>The genome of Intoshia linei affirms orthonectids as highly simplified spiralians.</title>
        <authorList>
            <person name="Mikhailov K.V."/>
            <person name="Slusarev G.S."/>
            <person name="Nikitin M.A."/>
            <person name="Logacheva M.D."/>
            <person name="Penin A."/>
            <person name="Aleoshin V."/>
            <person name="Panchin Y.V."/>
        </authorList>
    </citation>
    <scope>NUCLEOTIDE SEQUENCE [LARGE SCALE GENOMIC DNA]</scope>
    <source>
        <strain evidence="1">Intl2013</strain>
        <tissue evidence="1">Whole animal</tissue>
    </source>
</reference>
<gene>
    <name evidence="1" type="ORF">A3Q56_02268</name>
</gene>
<dbReference type="GO" id="GO:0003676">
    <property type="term" value="F:nucleic acid binding"/>
    <property type="evidence" value="ECO:0007669"/>
    <property type="project" value="InterPro"/>
</dbReference>
<keyword evidence="2" id="KW-1185">Reference proteome</keyword>
<dbReference type="OrthoDB" id="278430at2759"/>
<dbReference type="Proteomes" id="UP000078046">
    <property type="component" value="Unassembled WGS sequence"/>
</dbReference>
<name>A0A177B6M7_9BILA</name>
<accession>A0A177B6M7</accession>
<comment type="caution">
    <text evidence="1">The sequence shown here is derived from an EMBL/GenBank/DDBJ whole genome shotgun (WGS) entry which is preliminary data.</text>
</comment>
<protein>
    <submittedName>
        <fullName evidence="1">Uncharacterized protein</fullName>
    </submittedName>
</protein>
<organism evidence="1 2">
    <name type="scientific">Intoshia linei</name>
    <dbReference type="NCBI Taxonomy" id="1819745"/>
    <lineage>
        <taxon>Eukaryota</taxon>
        <taxon>Metazoa</taxon>
        <taxon>Spiralia</taxon>
        <taxon>Lophotrochozoa</taxon>
        <taxon>Mesozoa</taxon>
        <taxon>Orthonectida</taxon>
        <taxon>Rhopaluridae</taxon>
        <taxon>Intoshia</taxon>
    </lineage>
</organism>
<proteinExistence type="predicted"/>
<evidence type="ECO:0000313" key="1">
    <source>
        <dbReference type="EMBL" id="OAF69905.1"/>
    </source>
</evidence>